<dbReference type="InterPro" id="IPR037460">
    <property type="entry name" value="SEST-like"/>
</dbReference>
<feature type="domain" description="SGNH hydrolase-type esterase" evidence="2">
    <location>
        <begin position="6"/>
        <end position="241"/>
    </location>
</feature>
<evidence type="ECO:0000259" key="2">
    <source>
        <dbReference type="Pfam" id="PF13472"/>
    </source>
</evidence>
<dbReference type="PANTHER" id="PTHR37981:SF1">
    <property type="entry name" value="SGNH HYDROLASE-TYPE ESTERASE DOMAIN-CONTAINING PROTEIN"/>
    <property type="match status" value="1"/>
</dbReference>
<dbReference type="Gene3D" id="3.40.50.1110">
    <property type="entry name" value="SGNH hydrolase"/>
    <property type="match status" value="1"/>
</dbReference>
<evidence type="ECO:0000313" key="3">
    <source>
        <dbReference type="EMBL" id="ANE82422.1"/>
    </source>
</evidence>
<dbReference type="Proteomes" id="UP000077143">
    <property type="component" value="Chromosome"/>
</dbReference>
<dbReference type="EMBL" id="CP015596">
    <property type="protein sequence ID" value="ANE82422.1"/>
    <property type="molecule type" value="Genomic_DNA"/>
</dbReference>
<dbReference type="GO" id="GO:0019433">
    <property type="term" value="P:triglyceride catabolic process"/>
    <property type="evidence" value="ECO:0007669"/>
    <property type="project" value="TreeGrafter"/>
</dbReference>
<dbReference type="GO" id="GO:0004806">
    <property type="term" value="F:triacylglycerol lipase activity"/>
    <property type="evidence" value="ECO:0007669"/>
    <property type="project" value="TreeGrafter"/>
</dbReference>
<dbReference type="InterPro" id="IPR013830">
    <property type="entry name" value="SGNH_hydro"/>
</dbReference>
<reference evidence="3 4" key="1">
    <citation type="submission" date="2016-05" db="EMBL/GenBank/DDBJ databases">
        <title>Complete genome sequence of a phthalic acid esters degrading Mycobacterium sp. YC-RL4.</title>
        <authorList>
            <person name="Ren L."/>
            <person name="Fan S."/>
            <person name="Ruth N."/>
            <person name="Jia Y."/>
            <person name="Wang J."/>
            <person name="Qiao C."/>
        </authorList>
    </citation>
    <scope>NUCLEOTIDE SEQUENCE [LARGE SCALE GENOMIC DNA]</scope>
    <source>
        <strain evidence="3 4">YC-RL4</strain>
    </source>
</reference>
<evidence type="ECO:0000313" key="4">
    <source>
        <dbReference type="Proteomes" id="UP000077143"/>
    </source>
</evidence>
<name>A0A172UTA4_9MYCO</name>
<keyword evidence="4" id="KW-1185">Reference proteome</keyword>
<feature type="active site" description="Nucleophile" evidence="1">
    <location>
        <position position="10"/>
    </location>
</feature>
<dbReference type="RefSeq" id="WP_068001319.1">
    <property type="nucleotide sequence ID" value="NZ_CP015596.1"/>
</dbReference>
<dbReference type="Pfam" id="PF13472">
    <property type="entry name" value="Lipase_GDSL_2"/>
    <property type="match status" value="1"/>
</dbReference>
<feature type="active site" evidence="1">
    <location>
        <position position="233"/>
    </location>
</feature>
<dbReference type="KEGG" id="madi:A7U43_27020"/>
<gene>
    <name evidence="3" type="ORF">A7U43_27020</name>
</gene>
<proteinExistence type="predicted"/>
<dbReference type="STRING" id="1682113.A7U43_27020"/>
<dbReference type="AlphaFoldDB" id="A0A172UTA4"/>
<protein>
    <submittedName>
        <fullName evidence="3">Hydrolase</fullName>
    </submittedName>
</protein>
<dbReference type="PANTHER" id="PTHR37981">
    <property type="entry name" value="LIPASE 2"/>
    <property type="match status" value="1"/>
</dbReference>
<keyword evidence="3" id="KW-0378">Hydrolase</keyword>
<dbReference type="CDD" id="cd01823">
    <property type="entry name" value="SEST_like"/>
    <property type="match status" value="1"/>
</dbReference>
<dbReference type="InterPro" id="IPR036514">
    <property type="entry name" value="SGNH_hydro_sf"/>
</dbReference>
<accession>A0A172UTA4</accession>
<dbReference type="SUPFAM" id="SSF52266">
    <property type="entry name" value="SGNH hydrolase"/>
    <property type="match status" value="1"/>
</dbReference>
<evidence type="ECO:0000256" key="1">
    <source>
        <dbReference type="PIRSR" id="PIRSR637460-1"/>
    </source>
</evidence>
<organism evidence="3 4">
    <name type="scientific">Mycobacterium adipatum</name>
    <dbReference type="NCBI Taxonomy" id="1682113"/>
    <lineage>
        <taxon>Bacteria</taxon>
        <taxon>Bacillati</taxon>
        <taxon>Actinomycetota</taxon>
        <taxon>Actinomycetes</taxon>
        <taxon>Mycobacteriales</taxon>
        <taxon>Mycobacteriaceae</taxon>
        <taxon>Mycobacterium</taxon>
    </lineage>
</organism>
<sequence length="256" mass="26747">MTRYVALGSSMAAGPGIPPTAPGSPLLAMRSQRNYPHLVAQRLGLDLVDVTYSGATTAHVLGESQHGEPPQVDALDGSESLVTVTIGGNDVGYVPMLCAAALPAPLRWLPPLRGMRDAGARERELAAVAPKLIEVGRVVRARAPLARVLFVDYLTLLPPQGSAPPLSAGDTDLGRRIAAELERLTAAAAEGTGAAVVCAGQASREHHPWSAQPWTNLPSRFPVPIPGHTAPLHPNAEGMRAVANLVVAHVEERPGT</sequence>
<dbReference type="OrthoDB" id="5503950at2"/>